<name>A0A3E2VLZ1_9FIRM</name>
<reference evidence="1" key="1">
    <citation type="journal article" date="2021" name="Gut Microbes">
        <title>A synthetic consortium of 100 gut commensals modulates the composition and function in a colon model of the microbiome of elderly subjects.</title>
        <authorList>
            <person name="Perez M."/>
            <person name="Ntemiri A."/>
            <person name="Tan H."/>
            <person name="Harris H.M.B."/>
            <person name="Roager H.M."/>
            <person name="Ribiere C."/>
            <person name="O'Toole P.W."/>
        </authorList>
    </citation>
    <scope>NUCLEOTIDE SEQUENCE</scope>
    <source>
        <strain evidence="1">MCC335</strain>
    </source>
</reference>
<dbReference type="EMBL" id="WQPS01000036">
    <property type="protein sequence ID" value="MBT9811941.1"/>
    <property type="molecule type" value="Genomic_DNA"/>
</dbReference>
<gene>
    <name evidence="1" type="ORF">GPL26_20180</name>
</gene>
<protein>
    <submittedName>
        <fullName evidence="1">Uncharacterized protein</fullName>
    </submittedName>
</protein>
<organism evidence="1 2">
    <name type="scientific">Enterocloster citroniae</name>
    <dbReference type="NCBI Taxonomy" id="358743"/>
    <lineage>
        <taxon>Bacteria</taxon>
        <taxon>Bacillati</taxon>
        <taxon>Bacillota</taxon>
        <taxon>Clostridia</taxon>
        <taxon>Lachnospirales</taxon>
        <taxon>Lachnospiraceae</taxon>
        <taxon>Enterocloster</taxon>
    </lineage>
</organism>
<proteinExistence type="predicted"/>
<comment type="caution">
    <text evidence="1">The sequence shown here is derived from an EMBL/GenBank/DDBJ whole genome shotgun (WGS) entry which is preliminary data.</text>
</comment>
<sequence>MSTEYYISNRRKREEILAFNRFWEEKLIPGIKEQINEYCGEANGIHVNMGFAERVMEDEISKICHAPGDSQSYETALGSSRWNGKRTLFQWEGSYVDDHIIRDEGSLVDFFSHQANQDHYCIVDEHGTEYSIEDFLKKIKYSGA</sequence>
<evidence type="ECO:0000313" key="1">
    <source>
        <dbReference type="EMBL" id="MBT9811941.1"/>
    </source>
</evidence>
<accession>A0A3E2VLZ1</accession>
<dbReference type="RefSeq" id="WP_007859037.1">
    <property type="nucleotide sequence ID" value="NZ_CABJDD010000002.1"/>
</dbReference>
<dbReference type="AlphaFoldDB" id="A0A3E2VLZ1"/>
<dbReference type="Proteomes" id="UP000708338">
    <property type="component" value="Unassembled WGS sequence"/>
</dbReference>
<evidence type="ECO:0000313" key="2">
    <source>
        <dbReference type="Proteomes" id="UP000708338"/>
    </source>
</evidence>